<feature type="transmembrane region" description="Helical" evidence="1">
    <location>
        <begin position="46"/>
        <end position="68"/>
    </location>
</feature>
<feature type="transmembrane region" description="Helical" evidence="1">
    <location>
        <begin position="89"/>
        <end position="109"/>
    </location>
</feature>
<evidence type="ECO:0000313" key="2">
    <source>
        <dbReference type="EMBL" id="MEZ7513761.1"/>
    </source>
</evidence>
<keyword evidence="1" id="KW-1133">Transmembrane helix</keyword>
<evidence type="ECO:0000256" key="1">
    <source>
        <dbReference type="SAM" id="Phobius"/>
    </source>
</evidence>
<keyword evidence="3" id="KW-1185">Reference proteome</keyword>
<keyword evidence="1" id="KW-0472">Membrane</keyword>
<dbReference type="InterPro" id="IPR024294">
    <property type="entry name" value="DUF3810"/>
</dbReference>
<dbReference type="RefSeq" id="WP_371567188.1">
    <property type="nucleotide sequence ID" value="NZ_JASMRN010000001.1"/>
</dbReference>
<proteinExistence type="predicted"/>
<comment type="caution">
    <text evidence="2">The sequence shown here is derived from an EMBL/GenBank/DDBJ whole genome shotgun (WGS) entry which is preliminary data.</text>
</comment>
<dbReference type="EMBL" id="JASMRN010000001">
    <property type="protein sequence ID" value="MEZ7513761.1"/>
    <property type="molecule type" value="Genomic_DNA"/>
</dbReference>
<accession>A0ABV4K825</accession>
<gene>
    <name evidence="2" type="ORF">QO192_00550</name>
</gene>
<sequence length="353" mass="41845">MKSKYFLAFFLVFQILVLKILAHFPEFVEQYYSNGIFPILSVFSRTVFSVFPFSVGDVAYIALVLLIIRWFWSNRKSWKTAWRDHLLSMVNCISIFYFLFHFLWALNYYRQPLSEKMQIETEYSDEDLIHFTEKLIVKTNAIHRQLVLNDSLKVVVQNSTDSIYKQTLNGYKKIANRYPYYQFQELSTKNSLLRVPLSYMGFSGYLNPFTNEAQLNNLVPKYNLPSTITHEMAHQIGYASESECNFIGFLSAINNDDLYFKYSGYSFALKYCLNSLKLKDEQAFEKIIPKVHKGILLNYQESQDFWEQYQSPIEIAFHLFYDNFLKLNQQKDGIDSYSKFVDLMINYYKTEEL</sequence>
<keyword evidence="1" id="KW-0812">Transmembrane</keyword>
<name>A0ABV4K825_9FLAO</name>
<reference evidence="2 3" key="1">
    <citation type="submission" date="2023-05" db="EMBL/GenBank/DDBJ databases">
        <title>Adaptations of aquatic viruses from atmosphere-close ecosystems of the Central Arctic Ocean.</title>
        <authorList>
            <person name="Rahlff J."/>
            <person name="Holmfeldt K."/>
        </authorList>
    </citation>
    <scope>NUCLEOTIDE SEQUENCE [LARGE SCALE GENOMIC DNA]</scope>
    <source>
        <strain evidence="2 3">Arc14</strain>
    </source>
</reference>
<dbReference type="Pfam" id="PF12725">
    <property type="entry name" value="DUF3810"/>
    <property type="match status" value="1"/>
</dbReference>
<protein>
    <submittedName>
        <fullName evidence="2">DUF3810 domain-containing protein</fullName>
    </submittedName>
</protein>
<evidence type="ECO:0000313" key="3">
    <source>
        <dbReference type="Proteomes" id="UP001568894"/>
    </source>
</evidence>
<organism evidence="2 3">
    <name type="scientific">Flavobacterium frigidarium</name>
    <dbReference type="NCBI Taxonomy" id="99286"/>
    <lineage>
        <taxon>Bacteria</taxon>
        <taxon>Pseudomonadati</taxon>
        <taxon>Bacteroidota</taxon>
        <taxon>Flavobacteriia</taxon>
        <taxon>Flavobacteriales</taxon>
        <taxon>Flavobacteriaceae</taxon>
        <taxon>Flavobacterium</taxon>
    </lineage>
</organism>
<dbReference type="Proteomes" id="UP001568894">
    <property type="component" value="Unassembled WGS sequence"/>
</dbReference>